<keyword evidence="1" id="KW-0812">Transmembrane</keyword>
<dbReference type="KEGG" id="tpol:Mal48_05830"/>
<keyword evidence="4" id="KW-1185">Reference proteome</keyword>
<dbReference type="SUPFAM" id="SSF54523">
    <property type="entry name" value="Pili subunits"/>
    <property type="match status" value="1"/>
</dbReference>
<gene>
    <name evidence="3" type="ORF">Mal48_05830</name>
</gene>
<evidence type="ECO:0000313" key="4">
    <source>
        <dbReference type="Proteomes" id="UP000315724"/>
    </source>
</evidence>
<dbReference type="Pfam" id="PF07596">
    <property type="entry name" value="SBP_bac_10"/>
    <property type="match status" value="1"/>
</dbReference>
<dbReference type="Proteomes" id="UP000315724">
    <property type="component" value="Chromosome"/>
</dbReference>
<protein>
    <recommendedName>
        <fullName evidence="2">DUF1559 domain-containing protein</fullName>
    </recommendedName>
</protein>
<evidence type="ECO:0000259" key="2">
    <source>
        <dbReference type="Pfam" id="PF07596"/>
    </source>
</evidence>
<dbReference type="InterPro" id="IPR011453">
    <property type="entry name" value="DUF1559"/>
</dbReference>
<dbReference type="PANTHER" id="PTHR30093">
    <property type="entry name" value="GENERAL SECRETION PATHWAY PROTEIN G"/>
    <property type="match status" value="1"/>
</dbReference>
<dbReference type="RefSeq" id="WP_145195851.1">
    <property type="nucleotide sequence ID" value="NZ_CP036267.1"/>
</dbReference>
<dbReference type="PANTHER" id="PTHR30093:SF2">
    <property type="entry name" value="TYPE II SECRETION SYSTEM PROTEIN H"/>
    <property type="match status" value="1"/>
</dbReference>
<dbReference type="Gene3D" id="3.30.700.10">
    <property type="entry name" value="Glycoprotein, Type 4 Pilin"/>
    <property type="match status" value="1"/>
</dbReference>
<feature type="domain" description="DUF1559" evidence="2">
    <location>
        <begin position="39"/>
        <end position="317"/>
    </location>
</feature>
<proteinExistence type="predicted"/>
<feature type="transmembrane region" description="Helical" evidence="1">
    <location>
        <begin position="12"/>
        <end position="37"/>
    </location>
</feature>
<name>A0A517QI87_9PLAN</name>
<dbReference type="NCBIfam" id="TIGR04294">
    <property type="entry name" value="pre_pil_HX9DG"/>
    <property type="match status" value="1"/>
</dbReference>
<organism evidence="3 4">
    <name type="scientific">Thalassoglobus polymorphus</name>
    <dbReference type="NCBI Taxonomy" id="2527994"/>
    <lineage>
        <taxon>Bacteria</taxon>
        <taxon>Pseudomonadati</taxon>
        <taxon>Planctomycetota</taxon>
        <taxon>Planctomycetia</taxon>
        <taxon>Planctomycetales</taxon>
        <taxon>Planctomycetaceae</taxon>
        <taxon>Thalassoglobus</taxon>
    </lineage>
</organism>
<dbReference type="InterPro" id="IPR027558">
    <property type="entry name" value="Pre_pil_HX9DG_C"/>
</dbReference>
<sequence>MNYKSRRTTRAAFTIVEVLVVLGILTLILSIAIPGVMNVRDSSRKLQCMSRLRQIGIATESFYASRRRYPVFWASDPGYQGPMRNDSVLAQLLPYLDQQPLHDSINPESMPSMGEPPTSKVNSEVIKTNVLAFVCPSDDVPSGGTSFRTNYGTTTGIHATWSWGKPLPGKLEEQGLWGGLRSANQPGKILDGLSNTVFFSERLVGDGDSSVFIPSRDVAKSGGYSHRPADAIANCTLVKDVSEHASYLGWSWLPQGYTHTAYNHVMTPNSKLPDCFDSWNHHTMAQGAMTARSYHAGGVNVVFGDASSRFISDSIALEVWRALGTNHGGEVTNDF</sequence>
<reference evidence="3 4" key="1">
    <citation type="submission" date="2019-02" db="EMBL/GenBank/DDBJ databases">
        <title>Deep-cultivation of Planctomycetes and their phenomic and genomic characterization uncovers novel biology.</title>
        <authorList>
            <person name="Wiegand S."/>
            <person name="Jogler M."/>
            <person name="Boedeker C."/>
            <person name="Pinto D."/>
            <person name="Vollmers J."/>
            <person name="Rivas-Marin E."/>
            <person name="Kohn T."/>
            <person name="Peeters S.H."/>
            <person name="Heuer A."/>
            <person name="Rast P."/>
            <person name="Oberbeckmann S."/>
            <person name="Bunk B."/>
            <person name="Jeske O."/>
            <person name="Meyerdierks A."/>
            <person name="Storesund J.E."/>
            <person name="Kallscheuer N."/>
            <person name="Luecker S."/>
            <person name="Lage O.M."/>
            <person name="Pohl T."/>
            <person name="Merkel B.J."/>
            <person name="Hornburger P."/>
            <person name="Mueller R.-W."/>
            <person name="Bruemmer F."/>
            <person name="Labrenz M."/>
            <person name="Spormann A.M."/>
            <person name="Op den Camp H."/>
            <person name="Overmann J."/>
            <person name="Amann R."/>
            <person name="Jetten M.S.M."/>
            <person name="Mascher T."/>
            <person name="Medema M.H."/>
            <person name="Devos D.P."/>
            <person name="Kaster A.-K."/>
            <person name="Ovreas L."/>
            <person name="Rohde M."/>
            <person name="Galperin M.Y."/>
            <person name="Jogler C."/>
        </authorList>
    </citation>
    <scope>NUCLEOTIDE SEQUENCE [LARGE SCALE GENOMIC DNA]</scope>
    <source>
        <strain evidence="3 4">Mal48</strain>
    </source>
</reference>
<dbReference type="AlphaFoldDB" id="A0A517QI87"/>
<evidence type="ECO:0000313" key="3">
    <source>
        <dbReference type="EMBL" id="QDT31350.1"/>
    </source>
</evidence>
<evidence type="ECO:0000256" key="1">
    <source>
        <dbReference type="SAM" id="Phobius"/>
    </source>
</evidence>
<keyword evidence="1" id="KW-0472">Membrane</keyword>
<accession>A0A517QI87</accession>
<dbReference type="OrthoDB" id="283871at2"/>
<dbReference type="InterPro" id="IPR045584">
    <property type="entry name" value="Pilin-like"/>
</dbReference>
<keyword evidence="1" id="KW-1133">Transmembrane helix</keyword>
<dbReference type="EMBL" id="CP036267">
    <property type="protein sequence ID" value="QDT31350.1"/>
    <property type="molecule type" value="Genomic_DNA"/>
</dbReference>